<gene>
    <name evidence="3" type="ORF">IEQ34_005124</name>
</gene>
<dbReference type="GO" id="GO:0000166">
    <property type="term" value="F:nucleotide binding"/>
    <property type="evidence" value="ECO:0007669"/>
    <property type="project" value="InterPro"/>
</dbReference>
<organism evidence="3 4">
    <name type="scientific">Dendrobium chrysotoxum</name>
    <name type="common">Orchid</name>
    <dbReference type="NCBI Taxonomy" id="161865"/>
    <lineage>
        <taxon>Eukaryota</taxon>
        <taxon>Viridiplantae</taxon>
        <taxon>Streptophyta</taxon>
        <taxon>Embryophyta</taxon>
        <taxon>Tracheophyta</taxon>
        <taxon>Spermatophyta</taxon>
        <taxon>Magnoliopsida</taxon>
        <taxon>Liliopsida</taxon>
        <taxon>Asparagales</taxon>
        <taxon>Orchidaceae</taxon>
        <taxon>Epidendroideae</taxon>
        <taxon>Malaxideae</taxon>
        <taxon>Dendrobiinae</taxon>
        <taxon>Dendrobium</taxon>
    </lineage>
</organism>
<evidence type="ECO:0000313" key="4">
    <source>
        <dbReference type="Proteomes" id="UP000775213"/>
    </source>
</evidence>
<dbReference type="Gene3D" id="3.40.1110.10">
    <property type="entry name" value="Calcium-transporting ATPase, cytoplasmic domain N"/>
    <property type="match status" value="1"/>
</dbReference>
<dbReference type="InterPro" id="IPR023299">
    <property type="entry name" value="ATPase_P-typ_cyto_dom_N"/>
</dbReference>
<dbReference type="Gene3D" id="2.70.150.10">
    <property type="entry name" value="Calcium-transporting ATPase, cytoplasmic transduction domain A"/>
    <property type="match status" value="1"/>
</dbReference>
<dbReference type="SUPFAM" id="SSF81653">
    <property type="entry name" value="Calcium ATPase, transduction domain A"/>
    <property type="match status" value="1"/>
</dbReference>
<dbReference type="InterPro" id="IPR008250">
    <property type="entry name" value="ATPase_P-typ_transduc_dom_A_sf"/>
</dbReference>
<sequence>MNDCLRNIESFLVSSNGKEKKEKKKIIIQVTRNGFRQKMLIYGLLLGNIVHLAIGDYVPGDGLFLYGFSLLVDESSLTGESEFVAIIAKNPFLLFGTKVQDGSCKMLVTTVGMRTQWGKLRATLREGGDDETPLQVKLNGVATFIEKIGLSLGGDFIPEYKVVKLIKVEPFNSAKQRMRVVIQFPQGGYRAHIIGASKIVLASCKKVLDVVVNVDFLYDVTTNHLKDTIESFAKEALNTLCLAYMEVEVDFSANQQIPSDGYTCIRIVGIKDPFRPGVKESVAVCRSAGMSYYWIAIECGIGIAIEGLEFGEKSLKQMTELIPRIQHIFHIIGYGCTSCISSKGGITFTKTLETFTHPNTLVDRYKRHRIFD</sequence>
<evidence type="ECO:0000259" key="2">
    <source>
        <dbReference type="Pfam" id="PF00122"/>
    </source>
</evidence>
<dbReference type="EMBL" id="JAGFBR010000006">
    <property type="protein sequence ID" value="KAH0465021.1"/>
    <property type="molecule type" value="Genomic_DNA"/>
</dbReference>
<name>A0AAV7H8U5_DENCH</name>
<dbReference type="InterPro" id="IPR059000">
    <property type="entry name" value="ATPase_P-type_domA"/>
</dbReference>
<accession>A0AAV7H8U5</accession>
<evidence type="ECO:0000313" key="3">
    <source>
        <dbReference type="EMBL" id="KAH0465021.1"/>
    </source>
</evidence>
<dbReference type="AlphaFoldDB" id="A0AAV7H8U5"/>
<dbReference type="GO" id="GO:0005388">
    <property type="term" value="F:P-type calcium transporter activity"/>
    <property type="evidence" value="ECO:0007669"/>
    <property type="project" value="TreeGrafter"/>
</dbReference>
<comment type="caution">
    <text evidence="3">The sequence shown here is derived from an EMBL/GenBank/DDBJ whole genome shotgun (WGS) entry which is preliminary data.</text>
</comment>
<proteinExistence type="predicted"/>
<dbReference type="SUPFAM" id="SSF81660">
    <property type="entry name" value="Metal cation-transporting ATPase, ATP-binding domain N"/>
    <property type="match status" value="1"/>
</dbReference>
<feature type="domain" description="P-type ATPase A" evidence="2">
    <location>
        <begin position="28"/>
        <end position="122"/>
    </location>
</feature>
<reference evidence="3 4" key="1">
    <citation type="journal article" date="2021" name="Hortic Res">
        <title>Chromosome-scale assembly of the Dendrobium chrysotoxum genome enhances the understanding of orchid evolution.</title>
        <authorList>
            <person name="Zhang Y."/>
            <person name="Zhang G.Q."/>
            <person name="Zhang D."/>
            <person name="Liu X.D."/>
            <person name="Xu X.Y."/>
            <person name="Sun W.H."/>
            <person name="Yu X."/>
            <person name="Zhu X."/>
            <person name="Wang Z.W."/>
            <person name="Zhao X."/>
            <person name="Zhong W.Y."/>
            <person name="Chen H."/>
            <person name="Yin W.L."/>
            <person name="Huang T."/>
            <person name="Niu S.C."/>
            <person name="Liu Z.J."/>
        </authorList>
    </citation>
    <scope>NUCLEOTIDE SEQUENCE [LARGE SCALE GENOMIC DNA]</scope>
    <source>
        <strain evidence="3">Lindl</strain>
    </source>
</reference>
<keyword evidence="1" id="KW-0460">Magnesium</keyword>
<dbReference type="Pfam" id="PF00122">
    <property type="entry name" value="E1-E2_ATPase"/>
    <property type="match status" value="1"/>
</dbReference>
<dbReference type="GO" id="GO:0005886">
    <property type="term" value="C:plasma membrane"/>
    <property type="evidence" value="ECO:0007669"/>
    <property type="project" value="TreeGrafter"/>
</dbReference>
<evidence type="ECO:0000256" key="1">
    <source>
        <dbReference type="ARBA" id="ARBA00022842"/>
    </source>
</evidence>
<dbReference type="PANTHER" id="PTHR24093">
    <property type="entry name" value="CATION TRANSPORTING ATPASE"/>
    <property type="match status" value="1"/>
</dbReference>
<protein>
    <recommendedName>
        <fullName evidence="2">P-type ATPase A domain-containing protein</fullName>
    </recommendedName>
</protein>
<dbReference type="PANTHER" id="PTHR24093:SF474">
    <property type="entry name" value="CALCIUM-TRANSPORTING ATPASE 2, PLASMA MEMBRANE-TYPE"/>
    <property type="match status" value="1"/>
</dbReference>
<dbReference type="Pfam" id="PF13246">
    <property type="entry name" value="Cation_ATPase"/>
    <property type="match status" value="1"/>
</dbReference>
<keyword evidence="4" id="KW-1185">Reference proteome</keyword>
<dbReference type="Proteomes" id="UP000775213">
    <property type="component" value="Unassembled WGS sequence"/>
</dbReference>